<proteinExistence type="inferred from homology"/>
<evidence type="ECO:0000256" key="3">
    <source>
        <dbReference type="ARBA" id="ARBA00011206"/>
    </source>
</evidence>
<keyword evidence="5 9" id="KW-0240">DNA-directed RNA polymerase</keyword>
<evidence type="ECO:0000259" key="12">
    <source>
        <dbReference type="Pfam" id="PF08221"/>
    </source>
</evidence>
<evidence type="ECO:0000256" key="4">
    <source>
        <dbReference type="ARBA" id="ARBA00016689"/>
    </source>
</evidence>
<evidence type="ECO:0000256" key="2">
    <source>
        <dbReference type="ARBA" id="ARBA00006835"/>
    </source>
</evidence>
<dbReference type="PANTHER" id="PTHR12949">
    <property type="entry name" value="RNA POLYMERASE III DNA DIRECTED -RELATED"/>
    <property type="match status" value="1"/>
</dbReference>
<dbReference type="Pfam" id="PF08221">
    <property type="entry name" value="HTH_9"/>
    <property type="match status" value="1"/>
</dbReference>
<comment type="function">
    <text evidence="8 9">DNA-dependent RNA polymerase catalyzes the transcription of DNA into RNA using the four ribonucleoside triphosphates as substrates. Specific core component of RNA polymerase III which synthesizes small RNAs, such as 5S rRNA and tRNAs.</text>
</comment>
<dbReference type="STRING" id="675120.N1PV17"/>
<dbReference type="Pfam" id="PF22536">
    <property type="entry name" value="WHD_POLR3C"/>
    <property type="match status" value="1"/>
</dbReference>
<feature type="region of interest" description="Disordered" evidence="10">
    <location>
        <begin position="336"/>
        <end position="356"/>
    </location>
</feature>
<evidence type="ECO:0000259" key="13">
    <source>
        <dbReference type="Pfam" id="PF22536"/>
    </source>
</evidence>
<dbReference type="InterPro" id="IPR013197">
    <property type="entry name" value="RNA_pol_III_RPC82-rel_HTH"/>
</dbReference>
<evidence type="ECO:0000256" key="7">
    <source>
        <dbReference type="ARBA" id="ARBA00023242"/>
    </source>
</evidence>
<dbReference type="InterPro" id="IPR008806">
    <property type="entry name" value="RNA_pol_III_Rpc82_C"/>
</dbReference>
<dbReference type="InterPro" id="IPR039748">
    <property type="entry name" value="RPC3"/>
</dbReference>
<name>N1PV17_DOTSN</name>
<feature type="region of interest" description="Disordered" evidence="10">
    <location>
        <begin position="257"/>
        <end position="278"/>
    </location>
</feature>
<keyword evidence="7 9" id="KW-0539">Nucleus</keyword>
<keyword evidence="6 9" id="KW-0804">Transcription</keyword>
<reference evidence="15" key="1">
    <citation type="journal article" date="2012" name="PLoS Genet.">
        <title>The genomes of the fungal plant pathogens Cladosporium fulvum and Dothistroma septosporum reveal adaptation to different hosts and lifestyles but also signatures of common ancestry.</title>
        <authorList>
            <person name="de Wit P.J.G.M."/>
            <person name="van der Burgt A."/>
            <person name="Oekmen B."/>
            <person name="Stergiopoulos I."/>
            <person name="Abd-Elsalam K.A."/>
            <person name="Aerts A.L."/>
            <person name="Bahkali A.H."/>
            <person name="Beenen H.G."/>
            <person name="Chettri P."/>
            <person name="Cox M.P."/>
            <person name="Datema E."/>
            <person name="de Vries R.P."/>
            <person name="Dhillon B."/>
            <person name="Ganley A.R."/>
            <person name="Griffiths S.A."/>
            <person name="Guo Y."/>
            <person name="Hamelin R.C."/>
            <person name="Henrissat B."/>
            <person name="Kabir M.S."/>
            <person name="Jashni M.K."/>
            <person name="Kema G."/>
            <person name="Klaubauf S."/>
            <person name="Lapidus A."/>
            <person name="Levasseur A."/>
            <person name="Lindquist E."/>
            <person name="Mehrabi R."/>
            <person name="Ohm R.A."/>
            <person name="Owen T.J."/>
            <person name="Salamov A."/>
            <person name="Schwelm A."/>
            <person name="Schijlen E."/>
            <person name="Sun H."/>
            <person name="van den Burg H.A."/>
            <person name="van Ham R.C.H.J."/>
            <person name="Zhang S."/>
            <person name="Goodwin S.B."/>
            <person name="Grigoriev I.V."/>
            <person name="Collemare J."/>
            <person name="Bradshaw R.E."/>
        </authorList>
    </citation>
    <scope>NUCLEOTIDE SEQUENCE [LARGE SCALE GENOMIC DNA]</scope>
    <source>
        <strain evidence="15">NZE10 / CBS 128990</strain>
    </source>
</reference>
<feature type="domain" description="RNA polymerase III subunit RPC82-related helix-turn-helix" evidence="12">
    <location>
        <begin position="7"/>
        <end position="63"/>
    </location>
</feature>
<dbReference type="InterPro" id="IPR036390">
    <property type="entry name" value="WH_DNA-bd_sf"/>
</dbReference>
<reference evidence="14 15" key="2">
    <citation type="journal article" date="2012" name="PLoS Pathog.">
        <title>Diverse lifestyles and strategies of plant pathogenesis encoded in the genomes of eighteen Dothideomycetes fungi.</title>
        <authorList>
            <person name="Ohm R.A."/>
            <person name="Feau N."/>
            <person name="Henrissat B."/>
            <person name="Schoch C.L."/>
            <person name="Horwitz B.A."/>
            <person name="Barry K.W."/>
            <person name="Condon B.J."/>
            <person name="Copeland A.C."/>
            <person name="Dhillon B."/>
            <person name="Glaser F."/>
            <person name="Hesse C.N."/>
            <person name="Kosti I."/>
            <person name="LaButti K."/>
            <person name="Lindquist E.A."/>
            <person name="Lucas S."/>
            <person name="Salamov A.A."/>
            <person name="Bradshaw R.E."/>
            <person name="Ciuffetti L."/>
            <person name="Hamelin R.C."/>
            <person name="Kema G.H.J."/>
            <person name="Lawrence C."/>
            <person name="Scott J.A."/>
            <person name="Spatafora J.W."/>
            <person name="Turgeon B.G."/>
            <person name="de Wit P.J.G.M."/>
            <person name="Zhong S."/>
            <person name="Goodwin S.B."/>
            <person name="Grigoriev I.V."/>
        </authorList>
    </citation>
    <scope>NUCLEOTIDE SEQUENCE [LARGE SCALE GENOMIC DNA]</scope>
    <source>
        <strain evidence="15">NZE10 / CBS 128990</strain>
    </source>
</reference>
<evidence type="ECO:0000256" key="6">
    <source>
        <dbReference type="ARBA" id="ARBA00023163"/>
    </source>
</evidence>
<gene>
    <name evidence="14" type="ORF">DOTSEDRAFT_69302</name>
</gene>
<dbReference type="Gene3D" id="1.10.10.10">
    <property type="entry name" value="Winged helix-like DNA-binding domain superfamily/Winged helix DNA-binding domain"/>
    <property type="match status" value="2"/>
</dbReference>
<evidence type="ECO:0000256" key="1">
    <source>
        <dbReference type="ARBA" id="ARBA00004123"/>
    </source>
</evidence>
<evidence type="ECO:0000313" key="14">
    <source>
        <dbReference type="EMBL" id="EME47326.1"/>
    </source>
</evidence>
<dbReference type="GO" id="GO:0005666">
    <property type="term" value="C:RNA polymerase III complex"/>
    <property type="evidence" value="ECO:0007669"/>
    <property type="project" value="UniProtKB-UniRule"/>
</dbReference>
<accession>N1PV17</accession>
<evidence type="ECO:0000256" key="8">
    <source>
        <dbReference type="ARBA" id="ARBA00025127"/>
    </source>
</evidence>
<dbReference type="SUPFAM" id="SSF46785">
    <property type="entry name" value="Winged helix' DNA-binding domain"/>
    <property type="match status" value="1"/>
</dbReference>
<evidence type="ECO:0000313" key="15">
    <source>
        <dbReference type="Proteomes" id="UP000016933"/>
    </source>
</evidence>
<dbReference type="AlphaFoldDB" id="N1PV17"/>
<evidence type="ECO:0000256" key="9">
    <source>
        <dbReference type="RuleBase" id="RU367076"/>
    </source>
</evidence>
<dbReference type="PANTHER" id="PTHR12949:SF0">
    <property type="entry name" value="DNA-DIRECTED RNA POLYMERASE III SUBUNIT RPC3"/>
    <property type="match status" value="1"/>
</dbReference>
<comment type="subcellular location">
    <subcellularLocation>
        <location evidence="1 9">Nucleus</location>
    </subcellularLocation>
</comment>
<dbReference type="EMBL" id="KB446536">
    <property type="protein sequence ID" value="EME47326.1"/>
    <property type="molecule type" value="Genomic_DNA"/>
</dbReference>
<feature type="domain" description="DNA-directed RNA polymerase III subunit RPC3 winged-helix" evidence="13">
    <location>
        <begin position="482"/>
        <end position="557"/>
    </location>
</feature>
<dbReference type="HOGENOM" id="CLU_023294_0_0_1"/>
<organism evidence="14 15">
    <name type="scientific">Dothistroma septosporum (strain NZE10 / CBS 128990)</name>
    <name type="common">Red band needle blight fungus</name>
    <name type="synonym">Mycosphaerella pini</name>
    <dbReference type="NCBI Taxonomy" id="675120"/>
    <lineage>
        <taxon>Eukaryota</taxon>
        <taxon>Fungi</taxon>
        <taxon>Dikarya</taxon>
        <taxon>Ascomycota</taxon>
        <taxon>Pezizomycotina</taxon>
        <taxon>Dothideomycetes</taxon>
        <taxon>Dothideomycetidae</taxon>
        <taxon>Mycosphaerellales</taxon>
        <taxon>Mycosphaerellaceae</taxon>
        <taxon>Dothistroma</taxon>
    </lineage>
</organism>
<dbReference type="InterPro" id="IPR055207">
    <property type="entry name" value="POLR3C_WHD"/>
</dbReference>
<dbReference type="OrthoDB" id="272392at2759"/>
<protein>
    <recommendedName>
        <fullName evidence="4 9">DNA-directed RNA polymerase III subunit RPC3</fullName>
        <shortName evidence="9">RNA polymerase III subunit C3</shortName>
    </recommendedName>
</protein>
<evidence type="ECO:0000259" key="11">
    <source>
        <dbReference type="Pfam" id="PF05645"/>
    </source>
</evidence>
<sequence>MMEELGAILVQETCGHICSRVFTTLAKNGRLSRTQLQQHTRLPARQMRHALTILTQQHIIRHHTADDELTFYQVDWRNTYRLLRSNRIITLVDDRFGEGAGKIVSNLLQLGHARVGDLAQAFDLEPSKRGGGVQHCTEHVNGEARVNGVNNRLMVQHVKITTVAQFHGTIRKLLQTGFLIKFAPRMYKPSADLQAELEEVVISDSFPDRKISGPKRKAEFMAAVKQLKRKWHETDDYNEYRDVDSKGIIHRPGQPVKRARLNGSTTNGAQHGHGHDDLDNENVLKLPNEMILKVNYAQCIAALRSDRLSHLAEPYLGPVTANVYGALLQALENKLRARDEDARTQREDDEEDEEDHLPVATAAEVADVLDPSLDLNLGIQSDLQKVEVESKDKKKRSKTVNMEFADIGIKQEIGSESEDDEHQVNGHVSYEKRTKRLHLIEDHLKLLEEHPKTFCRRVGGGGGGEWKVHFPSLTDNLIQADIDSTVSARYGKVAVRIVRLLRERGRLEEKQVAAFVMMRIKDVRAVLTILQYAGFVESQEIPKDASRQPSRAVYLWFHEQSRVQSLILQQTYQSMSRALQRLGRERAAYRGIIEKAESVAVKDLPQPERKILAEWRELEERLWVGVQRMDELVALFRDFSGRDTSLVS</sequence>
<evidence type="ECO:0000256" key="5">
    <source>
        <dbReference type="ARBA" id="ARBA00022478"/>
    </source>
</evidence>
<comment type="similarity">
    <text evidence="2 9">Belongs to the RNA polymerase beta chain family.</text>
</comment>
<feature type="domain" description="RNA polymerase III Rpc82 C -terminal" evidence="11">
    <location>
        <begin position="170"/>
        <end position="477"/>
    </location>
</feature>
<dbReference type="OMA" id="KHRFVRH"/>
<dbReference type="Pfam" id="PF05645">
    <property type="entry name" value="RNA_pol_Rpc82"/>
    <property type="match status" value="1"/>
</dbReference>
<dbReference type="Proteomes" id="UP000016933">
    <property type="component" value="Unassembled WGS sequence"/>
</dbReference>
<dbReference type="InterPro" id="IPR036388">
    <property type="entry name" value="WH-like_DNA-bd_sf"/>
</dbReference>
<evidence type="ECO:0000256" key="10">
    <source>
        <dbReference type="SAM" id="MobiDB-lite"/>
    </source>
</evidence>
<feature type="compositionally biased region" description="Basic and acidic residues" evidence="10">
    <location>
        <begin position="336"/>
        <end position="346"/>
    </location>
</feature>
<comment type="subunit">
    <text evidence="3 9">Component of the RNA polymerase III (Pol III) complex consisting of 17 subunits.</text>
</comment>
<dbReference type="eggNOG" id="KOG2587">
    <property type="taxonomic scope" value="Eukaryota"/>
</dbReference>
<keyword evidence="15" id="KW-1185">Reference proteome</keyword>
<dbReference type="GO" id="GO:0003697">
    <property type="term" value="F:single-stranded DNA binding"/>
    <property type="evidence" value="ECO:0007669"/>
    <property type="project" value="UniProtKB-UniRule"/>
</dbReference>
<dbReference type="GO" id="GO:0006351">
    <property type="term" value="P:DNA-templated transcription"/>
    <property type="evidence" value="ECO:0007669"/>
    <property type="project" value="InterPro"/>
</dbReference>